<feature type="compositionally biased region" description="Polar residues" evidence="2">
    <location>
        <begin position="866"/>
        <end position="879"/>
    </location>
</feature>
<evidence type="ECO:0000259" key="3">
    <source>
        <dbReference type="PROSITE" id="PS50853"/>
    </source>
</evidence>
<feature type="domain" description="Fibronectin type-III" evidence="3">
    <location>
        <begin position="18"/>
        <end position="113"/>
    </location>
</feature>
<feature type="compositionally biased region" description="Polar residues" evidence="2">
    <location>
        <begin position="1188"/>
        <end position="1198"/>
    </location>
</feature>
<feature type="compositionally biased region" description="Polar residues" evidence="2">
    <location>
        <begin position="694"/>
        <end position="703"/>
    </location>
</feature>
<dbReference type="InterPro" id="IPR003961">
    <property type="entry name" value="FN3_dom"/>
</dbReference>
<feature type="compositionally biased region" description="Basic and acidic residues" evidence="2">
    <location>
        <begin position="949"/>
        <end position="967"/>
    </location>
</feature>
<feature type="compositionally biased region" description="Polar residues" evidence="2">
    <location>
        <begin position="606"/>
        <end position="629"/>
    </location>
</feature>
<protein>
    <submittedName>
        <fullName evidence="4">Protein sidekick</fullName>
    </submittedName>
</protein>
<feature type="region of interest" description="Disordered" evidence="2">
    <location>
        <begin position="606"/>
        <end position="712"/>
    </location>
</feature>
<feature type="region of interest" description="Disordered" evidence="2">
    <location>
        <begin position="1037"/>
        <end position="1209"/>
    </location>
</feature>
<feature type="compositionally biased region" description="Polar residues" evidence="2">
    <location>
        <begin position="473"/>
        <end position="491"/>
    </location>
</feature>
<dbReference type="InterPro" id="IPR013783">
    <property type="entry name" value="Ig-like_fold"/>
</dbReference>
<feature type="region of interest" description="Disordered" evidence="2">
    <location>
        <begin position="916"/>
        <end position="983"/>
    </location>
</feature>
<proteinExistence type="predicted"/>
<keyword evidence="5" id="KW-1185">Reference proteome</keyword>
<feature type="region of interest" description="Disordered" evidence="2">
    <location>
        <begin position="361"/>
        <end position="567"/>
    </location>
</feature>
<feature type="compositionally biased region" description="Basic and acidic residues" evidence="2">
    <location>
        <begin position="1130"/>
        <end position="1149"/>
    </location>
</feature>
<dbReference type="FunFam" id="2.60.40.10:FF:000028">
    <property type="entry name" value="Neuronal cell adhesion molecule"/>
    <property type="match status" value="1"/>
</dbReference>
<feature type="region of interest" description="Disordered" evidence="2">
    <location>
        <begin position="269"/>
        <end position="295"/>
    </location>
</feature>
<evidence type="ECO:0000256" key="2">
    <source>
        <dbReference type="SAM" id="MobiDB-lite"/>
    </source>
</evidence>
<feature type="compositionally biased region" description="Basic and acidic residues" evidence="2">
    <location>
        <begin position="1108"/>
        <end position="1123"/>
    </location>
</feature>
<dbReference type="Gene3D" id="2.60.40.10">
    <property type="entry name" value="Immunoglobulins"/>
    <property type="match status" value="2"/>
</dbReference>
<feature type="compositionally biased region" description="Basic and acidic residues" evidence="2">
    <location>
        <begin position="529"/>
        <end position="546"/>
    </location>
</feature>
<dbReference type="SMART" id="SM00060">
    <property type="entry name" value="FN3"/>
    <property type="match status" value="2"/>
</dbReference>
<feature type="compositionally biased region" description="Basic and acidic residues" evidence="2">
    <location>
        <begin position="770"/>
        <end position="783"/>
    </location>
</feature>
<feature type="region of interest" description="Disordered" evidence="2">
    <location>
        <begin position="852"/>
        <end position="879"/>
    </location>
</feature>
<feature type="compositionally biased region" description="Polar residues" evidence="2">
    <location>
        <begin position="285"/>
        <end position="295"/>
    </location>
</feature>
<feature type="compositionally biased region" description="Polar residues" evidence="2">
    <location>
        <begin position="1004"/>
        <end position="1021"/>
    </location>
</feature>
<keyword evidence="1" id="KW-0677">Repeat</keyword>
<feature type="compositionally biased region" description="Polar residues" evidence="2">
    <location>
        <begin position="918"/>
        <end position="930"/>
    </location>
</feature>
<dbReference type="AlphaFoldDB" id="A0A8B6HEG5"/>
<feature type="compositionally biased region" description="Basic and acidic residues" evidence="2">
    <location>
        <begin position="449"/>
        <end position="471"/>
    </location>
</feature>
<feature type="compositionally biased region" description="Polar residues" evidence="2">
    <location>
        <begin position="1151"/>
        <end position="1163"/>
    </location>
</feature>
<dbReference type="CDD" id="cd00063">
    <property type="entry name" value="FN3"/>
    <property type="match status" value="2"/>
</dbReference>
<evidence type="ECO:0000256" key="1">
    <source>
        <dbReference type="ARBA" id="ARBA00022737"/>
    </source>
</evidence>
<accession>A0A8B6HEG5</accession>
<feature type="compositionally biased region" description="Basic and acidic residues" evidence="2">
    <location>
        <begin position="1173"/>
        <end position="1186"/>
    </location>
</feature>
<dbReference type="SUPFAM" id="SSF49265">
    <property type="entry name" value="Fibronectin type III"/>
    <property type="match status" value="1"/>
</dbReference>
<dbReference type="OrthoDB" id="5968456at2759"/>
<feature type="compositionally biased region" description="Basic and acidic residues" evidence="2">
    <location>
        <begin position="675"/>
        <end position="690"/>
    </location>
</feature>
<gene>
    <name evidence="4" type="ORF">MGAL_10B086436</name>
</gene>
<feature type="region of interest" description="Disordered" evidence="2">
    <location>
        <begin position="998"/>
        <end position="1021"/>
    </location>
</feature>
<feature type="domain" description="Fibronectin type-III" evidence="3">
    <location>
        <begin position="118"/>
        <end position="216"/>
    </location>
</feature>
<dbReference type="Pfam" id="PF00041">
    <property type="entry name" value="fn3"/>
    <property type="match status" value="2"/>
</dbReference>
<reference evidence="4" key="1">
    <citation type="submission" date="2018-11" db="EMBL/GenBank/DDBJ databases">
        <authorList>
            <person name="Alioto T."/>
            <person name="Alioto T."/>
        </authorList>
    </citation>
    <scope>NUCLEOTIDE SEQUENCE</scope>
</reference>
<feature type="compositionally biased region" description="Basic and acidic residues" evidence="2">
    <location>
        <begin position="557"/>
        <end position="567"/>
    </location>
</feature>
<sequence length="1236" mass="141118">MRLSPTRADNYLTVWLDEVTNLACAPASSTSLIFTWDRPSDPSRVVQGYILNLERTDNLITDVVAQLDVNDYYVETYTYGGLGEYGIYTLSLYTYTSSGNEPTQKIECQTLTDVPARAPDTVEAVGISYTEIEVDWTEIETKDRNGVLLGYRIIYYKFVSAWPSNITVDNTTLQHTITGLDFDTYYYVGVTGFTSSGDGPVTTDTNKTLGLPTNPPETVTRYYCYEAVPGILVFGWDEMPCTCYVGLIGLLLVLNFIFCLCCCFRKKSDPEDDMHSRGRRKFQRENSVAPSYDTDSCYSLDNEDRKWKDRGNITSRDIFITSPSPSEYPPDYFDDSIFPPRKMTIMPRVGKNIKAENKAKDEEYYTDSGERNNAAIKEDDYDSVYHSDESPPITPSTKRKIKVEPLQLSDLDDKIQTKSNQQLSNKRVLPKNSKQIKEKSTTEVNATKSNDEDNMPKEDRSRKKQSEDKKGLNTRTPSKSPYRSPGTQRQLRGSRKSKFSTSSSDYSDDELSYNENGLGHNENSDSNTESDHNTSLENESKTETKRKPNLQNVHASQKSDKLPYDMEHSPHDLDQLFLCRLRNPPKMKRVASDIIIMNRGMKNMQNRQLPKNNSLPEFNAHHSNNSGHNDNYEQIDKQNSSGQPKHFGNSKEYPDKDSANTNRGLSYSNYDDVNQDNHDNSENTYRRPDRVVNINVTPQNSDENNQLPKKLNLDNLNGKDLSRGMHKSMSAPDFIKQDNPYDSMLDKREQKFRNKIHGIYESPQITETTDDFKASDYHQENGTRRTSPSQLRKTGEPDNQPRFNIYPVNASETGIEGENERDEPRKQSRPGKNMEYPEIREPLYYSAVPGISDESAKNREGPKPGTQYQDTSNNKNHQYEPTLNKRQDKLQNNVNAMHKSSQLTEPIDNFKAPGIYQETVTRRTSPSKLQNRGRLDDPTRFNIYPVNDSKAEKASENERDKSKKQTQPERNIGNLEKSEPLYYSSVPADILSNEADNYRESPHQRTQYQDSSNNKDQNQENIGKRVRTMINPEEDFAIPRTNHDADNDVIKPDKAQPNRGILKKYKGSENTIQNDNKRKVNPKSKAPNQHGKDSLNDSAVPGISNESARFRDSPFRQDNKDPYKTSNGKHRNDYPDDRKPQSSAEERQHQSARPINDETSNMPTGFDYAPSKTAEKEVNPPNEKRNFNKPSGSNNAPNDTPEPVDLNDPNINVVMKMSTYQKVLDFINLLKKPKPK</sequence>
<feature type="region of interest" description="Disordered" evidence="2">
    <location>
        <begin position="758"/>
        <end position="840"/>
    </location>
</feature>
<comment type="caution">
    <text evidence="4">The sequence shown here is derived from an EMBL/GenBank/DDBJ whole genome shotgun (WGS) entry which is preliminary data.</text>
</comment>
<evidence type="ECO:0000313" key="4">
    <source>
        <dbReference type="EMBL" id="VDI78041.1"/>
    </source>
</evidence>
<name>A0A8B6HEG5_MYTGA</name>
<dbReference type="Proteomes" id="UP000596742">
    <property type="component" value="Unassembled WGS sequence"/>
</dbReference>
<dbReference type="InterPro" id="IPR036116">
    <property type="entry name" value="FN3_sf"/>
</dbReference>
<feature type="compositionally biased region" description="Polar residues" evidence="2">
    <location>
        <begin position="659"/>
        <end position="672"/>
    </location>
</feature>
<evidence type="ECO:0000313" key="5">
    <source>
        <dbReference type="Proteomes" id="UP000596742"/>
    </source>
</evidence>
<organism evidence="4 5">
    <name type="scientific">Mytilus galloprovincialis</name>
    <name type="common">Mediterranean mussel</name>
    <dbReference type="NCBI Taxonomy" id="29158"/>
    <lineage>
        <taxon>Eukaryota</taxon>
        <taxon>Metazoa</taxon>
        <taxon>Spiralia</taxon>
        <taxon>Lophotrochozoa</taxon>
        <taxon>Mollusca</taxon>
        <taxon>Bivalvia</taxon>
        <taxon>Autobranchia</taxon>
        <taxon>Pteriomorphia</taxon>
        <taxon>Mytilida</taxon>
        <taxon>Mytiloidea</taxon>
        <taxon>Mytilidae</taxon>
        <taxon>Mytilinae</taxon>
        <taxon>Mytilus</taxon>
    </lineage>
</organism>
<feature type="compositionally biased region" description="Basic and acidic residues" evidence="2">
    <location>
        <begin position="1041"/>
        <end position="1056"/>
    </location>
</feature>
<dbReference type="EMBL" id="UYJE01009918">
    <property type="protein sequence ID" value="VDI78041.1"/>
    <property type="molecule type" value="Genomic_DNA"/>
</dbReference>
<dbReference type="PROSITE" id="PS50853">
    <property type="entry name" value="FN3"/>
    <property type="match status" value="2"/>
</dbReference>